<dbReference type="InterPro" id="IPR050826">
    <property type="entry name" value="Krueppel_C2H2_ZnFinger"/>
</dbReference>
<dbReference type="InterPro" id="IPR036236">
    <property type="entry name" value="Znf_C2H2_sf"/>
</dbReference>
<gene>
    <name evidence="10" type="ORF">PYW07_012953</name>
</gene>
<feature type="domain" description="C2H2-type" evidence="8">
    <location>
        <begin position="475"/>
        <end position="502"/>
    </location>
</feature>
<protein>
    <submittedName>
        <fullName evidence="10">Uncharacterized protein</fullName>
    </submittedName>
</protein>
<accession>A0AAD7Y983</accession>
<feature type="domain" description="C2H2-type" evidence="8">
    <location>
        <begin position="615"/>
        <end position="640"/>
    </location>
</feature>
<dbReference type="SUPFAM" id="SSF57667">
    <property type="entry name" value="beta-beta-alpha zinc fingers"/>
    <property type="match status" value="7"/>
</dbReference>
<evidence type="ECO:0000259" key="9">
    <source>
        <dbReference type="PROSITE" id="PS51915"/>
    </source>
</evidence>
<proteinExistence type="predicted"/>
<feature type="domain" description="C2H2-type" evidence="8">
    <location>
        <begin position="447"/>
        <end position="474"/>
    </location>
</feature>
<feature type="binding site" evidence="7">
    <location>
        <position position="48"/>
    </location>
    <ligand>
        <name>Zn(2+)</name>
        <dbReference type="ChEBI" id="CHEBI:29105"/>
    </ligand>
</feature>
<evidence type="ECO:0000256" key="3">
    <source>
        <dbReference type="ARBA" id="ARBA00022771"/>
    </source>
</evidence>
<evidence type="ECO:0000256" key="1">
    <source>
        <dbReference type="ARBA" id="ARBA00022723"/>
    </source>
</evidence>
<dbReference type="Gene3D" id="3.30.160.60">
    <property type="entry name" value="Classic Zinc Finger"/>
    <property type="match status" value="12"/>
</dbReference>
<evidence type="ECO:0000256" key="4">
    <source>
        <dbReference type="ARBA" id="ARBA00022833"/>
    </source>
</evidence>
<dbReference type="AlphaFoldDB" id="A0AAD7Y983"/>
<dbReference type="FunFam" id="3.30.160.60:FF:001119">
    <property type="entry name" value="zinc finger protein 408"/>
    <property type="match status" value="1"/>
</dbReference>
<sequence length="640" mass="74954">MEKLPMCRICLVENVRMYLVDDKDLHELYETLTDIPFVTEDRRPMLACFLCFAKLKQCCQLQRKCLEAEELFAQMMNEPNTSVNRGQLKFFSGLAVTPVENISIGDVSHIESIAVKEELPAVCERLDDVIEPEEEQLGGHLNPENVDIENFDVENTSTLQYSESDSEDDMPLTRFKIEVEEQEVLSNKRGASDTTQLELLNNSYSDAEDIPAQQSKPCPEHDVPLIEIKTEVKEDQEAPSKKRGTSDMTRAGVVKKQKLMMKILEELSTENQKKNEESVAKVTQSTSNICVVDTTVDTSGRTGGAHYKCDICQSSFNKNYVFIRHMRIHTGKKPHKCDECQRSFNNNGNLVRHKRIHTNEKPYKCDICQRSFREKGNLTVHIRKHTGEKPYKCDECQLCFGYKNNLTSHVRKHTGEKPYKCDECQLCFGYKRYLTRHIRTHTGEKPYKCDICQRSFNYNSDLIRHKRIHTNEKPYKCDICQRSFGYKRYLTSHIRTHTGEKPYKCDICQRSFNQNSDLIRHKRIHTNEKPYKCDICQRSFNYNSDLIRHKRIHTNEKPYKCDICQRSFRDKGNLTVHIRRHPGEKPYKCDECQLCFGYKRYLTSHIRTHTGEKPYKCEECQRCFNRRSILMRHIRTHTGE</sequence>
<dbReference type="GO" id="GO:0043565">
    <property type="term" value="F:sequence-specific DNA binding"/>
    <property type="evidence" value="ECO:0007669"/>
    <property type="project" value="UniProtKB-ARBA"/>
</dbReference>
<feature type="domain" description="ZAD" evidence="9">
    <location>
        <begin position="5"/>
        <end position="75"/>
    </location>
</feature>
<dbReference type="GO" id="GO:0008270">
    <property type="term" value="F:zinc ion binding"/>
    <property type="evidence" value="ECO:0007669"/>
    <property type="project" value="UniProtKB-UniRule"/>
</dbReference>
<reference evidence="10" key="1">
    <citation type="submission" date="2023-03" db="EMBL/GenBank/DDBJ databases">
        <title>Chromosome-level genomes of two armyworms, Mythimna separata and Mythimna loreyi, provide insights into the biosynthesis and reception of sex pheromones.</title>
        <authorList>
            <person name="Zhao H."/>
        </authorList>
    </citation>
    <scope>NUCLEOTIDE SEQUENCE</scope>
    <source>
        <strain evidence="10">BeijingLab</strain>
        <tissue evidence="10">Pupa</tissue>
    </source>
</reference>
<feature type="domain" description="C2H2-type" evidence="8">
    <location>
        <begin position="307"/>
        <end position="334"/>
    </location>
</feature>
<keyword evidence="4 7" id="KW-0862">Zinc</keyword>
<feature type="domain" description="C2H2-type" evidence="8">
    <location>
        <begin position="391"/>
        <end position="418"/>
    </location>
</feature>
<dbReference type="SMART" id="SM00355">
    <property type="entry name" value="ZnF_C2H2"/>
    <property type="match status" value="12"/>
</dbReference>
<feature type="domain" description="C2H2-type" evidence="8">
    <location>
        <begin position="559"/>
        <end position="586"/>
    </location>
</feature>
<feature type="binding site" evidence="7">
    <location>
        <position position="10"/>
    </location>
    <ligand>
        <name>Zn(2+)</name>
        <dbReference type="ChEBI" id="CHEBI:29105"/>
    </ligand>
</feature>
<dbReference type="Proteomes" id="UP001231518">
    <property type="component" value="Chromosome 30"/>
</dbReference>
<dbReference type="FunFam" id="3.30.160.60:FF:000688">
    <property type="entry name" value="zinc finger protein 197 isoform X1"/>
    <property type="match status" value="1"/>
</dbReference>
<feature type="domain" description="C2H2-type" evidence="8">
    <location>
        <begin position="503"/>
        <end position="530"/>
    </location>
</feature>
<feature type="domain" description="C2H2-type" evidence="8">
    <location>
        <begin position="363"/>
        <end position="390"/>
    </location>
</feature>
<evidence type="ECO:0000313" key="11">
    <source>
        <dbReference type="Proteomes" id="UP001231518"/>
    </source>
</evidence>
<keyword evidence="3 6" id="KW-0863">Zinc-finger</keyword>
<dbReference type="GO" id="GO:0045893">
    <property type="term" value="P:positive regulation of DNA-templated transcription"/>
    <property type="evidence" value="ECO:0007669"/>
    <property type="project" value="UniProtKB-ARBA"/>
</dbReference>
<dbReference type="PROSITE" id="PS51915">
    <property type="entry name" value="ZAD"/>
    <property type="match status" value="1"/>
</dbReference>
<feature type="binding site" evidence="7">
    <location>
        <position position="51"/>
    </location>
    <ligand>
        <name>Zn(2+)</name>
        <dbReference type="ChEBI" id="CHEBI:29105"/>
    </ligand>
</feature>
<dbReference type="SMART" id="SM00868">
    <property type="entry name" value="zf-AD"/>
    <property type="match status" value="1"/>
</dbReference>
<dbReference type="FunFam" id="3.30.160.60:FF:000446">
    <property type="entry name" value="Zinc finger protein"/>
    <property type="match status" value="1"/>
</dbReference>
<feature type="binding site" evidence="7">
    <location>
        <position position="7"/>
    </location>
    <ligand>
        <name>Zn(2+)</name>
        <dbReference type="ChEBI" id="CHEBI:29105"/>
    </ligand>
</feature>
<dbReference type="FunFam" id="3.30.160.60:FF:000016">
    <property type="entry name" value="zinc finger protein 37 homolog"/>
    <property type="match status" value="1"/>
</dbReference>
<dbReference type="PANTHER" id="PTHR24377">
    <property type="entry name" value="IP01015P-RELATED"/>
    <property type="match status" value="1"/>
</dbReference>
<dbReference type="PROSITE" id="PS50157">
    <property type="entry name" value="ZINC_FINGER_C2H2_2"/>
    <property type="match status" value="12"/>
</dbReference>
<keyword evidence="5" id="KW-0539">Nucleus</keyword>
<dbReference type="InterPro" id="IPR013087">
    <property type="entry name" value="Znf_C2H2_type"/>
</dbReference>
<feature type="domain" description="C2H2-type" evidence="8">
    <location>
        <begin position="587"/>
        <end position="614"/>
    </location>
</feature>
<feature type="domain" description="C2H2-type" evidence="8">
    <location>
        <begin position="531"/>
        <end position="558"/>
    </location>
</feature>
<keyword evidence="11" id="KW-1185">Reference proteome</keyword>
<dbReference type="Pfam" id="PF07776">
    <property type="entry name" value="zf-AD"/>
    <property type="match status" value="1"/>
</dbReference>
<evidence type="ECO:0000256" key="6">
    <source>
        <dbReference type="PROSITE-ProRule" id="PRU00042"/>
    </source>
</evidence>
<evidence type="ECO:0000313" key="10">
    <source>
        <dbReference type="EMBL" id="KAJ8706875.1"/>
    </source>
</evidence>
<dbReference type="EMBL" id="JARGEI010000028">
    <property type="protein sequence ID" value="KAJ8706875.1"/>
    <property type="molecule type" value="Genomic_DNA"/>
</dbReference>
<evidence type="ECO:0000256" key="5">
    <source>
        <dbReference type="ARBA" id="ARBA00023242"/>
    </source>
</evidence>
<evidence type="ECO:0000256" key="7">
    <source>
        <dbReference type="PROSITE-ProRule" id="PRU01263"/>
    </source>
</evidence>
<comment type="caution">
    <text evidence="10">The sequence shown here is derived from an EMBL/GenBank/DDBJ whole genome shotgun (WGS) entry which is preliminary data.</text>
</comment>
<evidence type="ECO:0000256" key="2">
    <source>
        <dbReference type="ARBA" id="ARBA00022737"/>
    </source>
</evidence>
<name>A0AAD7Y983_MYTSE</name>
<keyword evidence="2" id="KW-0677">Repeat</keyword>
<keyword evidence="1 7" id="KW-0479">Metal-binding</keyword>
<dbReference type="SUPFAM" id="SSF57716">
    <property type="entry name" value="Glucocorticoid receptor-like (DNA-binding domain)"/>
    <property type="match status" value="1"/>
</dbReference>
<dbReference type="PROSITE" id="PS00028">
    <property type="entry name" value="ZINC_FINGER_C2H2_1"/>
    <property type="match status" value="12"/>
</dbReference>
<dbReference type="FunFam" id="3.30.160.60:FF:002343">
    <property type="entry name" value="Zinc finger protein 33A"/>
    <property type="match status" value="3"/>
</dbReference>
<feature type="domain" description="C2H2-type" evidence="8">
    <location>
        <begin position="419"/>
        <end position="446"/>
    </location>
</feature>
<dbReference type="GO" id="GO:0005634">
    <property type="term" value="C:nucleus"/>
    <property type="evidence" value="ECO:0007669"/>
    <property type="project" value="InterPro"/>
</dbReference>
<dbReference type="Pfam" id="PF00096">
    <property type="entry name" value="zf-C2H2"/>
    <property type="match status" value="12"/>
</dbReference>
<organism evidence="10 11">
    <name type="scientific">Mythimna separata</name>
    <name type="common">Oriental armyworm</name>
    <name type="synonym">Pseudaletia separata</name>
    <dbReference type="NCBI Taxonomy" id="271217"/>
    <lineage>
        <taxon>Eukaryota</taxon>
        <taxon>Metazoa</taxon>
        <taxon>Ecdysozoa</taxon>
        <taxon>Arthropoda</taxon>
        <taxon>Hexapoda</taxon>
        <taxon>Insecta</taxon>
        <taxon>Pterygota</taxon>
        <taxon>Neoptera</taxon>
        <taxon>Endopterygota</taxon>
        <taxon>Lepidoptera</taxon>
        <taxon>Glossata</taxon>
        <taxon>Ditrysia</taxon>
        <taxon>Noctuoidea</taxon>
        <taxon>Noctuidae</taxon>
        <taxon>Noctuinae</taxon>
        <taxon>Hadenini</taxon>
        <taxon>Mythimna</taxon>
    </lineage>
</organism>
<dbReference type="GO" id="GO:0030674">
    <property type="term" value="F:protein-macromolecule adaptor activity"/>
    <property type="evidence" value="ECO:0007669"/>
    <property type="project" value="UniProtKB-ARBA"/>
</dbReference>
<dbReference type="FunFam" id="3.30.160.60:FF:000882">
    <property type="entry name" value="Predicted gene, 21060"/>
    <property type="match status" value="2"/>
</dbReference>
<dbReference type="GO" id="GO:0005694">
    <property type="term" value="C:chromosome"/>
    <property type="evidence" value="ECO:0007669"/>
    <property type="project" value="UniProtKB-ARBA"/>
</dbReference>
<dbReference type="InterPro" id="IPR012934">
    <property type="entry name" value="Znf_AD"/>
</dbReference>
<evidence type="ECO:0000259" key="8">
    <source>
        <dbReference type="PROSITE" id="PS50157"/>
    </source>
</evidence>
<dbReference type="FunFam" id="3.30.160.60:FF:001732">
    <property type="entry name" value="Zgc:162936"/>
    <property type="match status" value="3"/>
</dbReference>
<feature type="domain" description="C2H2-type" evidence="8">
    <location>
        <begin position="335"/>
        <end position="362"/>
    </location>
</feature>